<accession>A0A6C0M1G2</accession>
<organism evidence="1">
    <name type="scientific">viral metagenome</name>
    <dbReference type="NCBI Taxonomy" id="1070528"/>
    <lineage>
        <taxon>unclassified sequences</taxon>
        <taxon>metagenomes</taxon>
        <taxon>organismal metagenomes</taxon>
    </lineage>
</organism>
<evidence type="ECO:0000313" key="1">
    <source>
        <dbReference type="EMBL" id="QHU36490.1"/>
    </source>
</evidence>
<proteinExistence type="predicted"/>
<dbReference type="AlphaFoldDB" id="A0A6C0M1G2"/>
<reference evidence="1" key="1">
    <citation type="journal article" date="2020" name="Nature">
        <title>Giant virus diversity and host interactions through global metagenomics.</title>
        <authorList>
            <person name="Schulz F."/>
            <person name="Roux S."/>
            <person name="Paez-Espino D."/>
            <person name="Jungbluth S."/>
            <person name="Walsh D.A."/>
            <person name="Denef V.J."/>
            <person name="McMahon K.D."/>
            <person name="Konstantinidis K.T."/>
            <person name="Eloe-Fadrosh E.A."/>
            <person name="Kyrpides N.C."/>
            <person name="Woyke T."/>
        </authorList>
    </citation>
    <scope>NUCLEOTIDE SEQUENCE</scope>
    <source>
        <strain evidence="1">GVMAG-S-1035231-58</strain>
    </source>
</reference>
<protein>
    <submittedName>
        <fullName evidence="1">Uncharacterized protein</fullName>
    </submittedName>
</protein>
<dbReference type="EMBL" id="MN740639">
    <property type="protein sequence ID" value="QHU36490.1"/>
    <property type="molecule type" value="Genomic_DNA"/>
</dbReference>
<name>A0A6C0M1G2_9ZZZZ</name>
<sequence length="192" mass="21090">MDWFFANTRTNVDTDHNNARAYKDATSSAWQMTGQTDSGCSETLNPAAAMADQPGFIPTAGFGLAGGCKVDENTELKWGNPDAWRVKGHKQLWARPFSTTPYTGGGDPSAVDNESKLIHSELQRHPKDISTVMDKFIPNYYQPLIPTKEADYKNVNIWVEADGWTRGGDATRLVMQKVQPNTASPPPSAFPA</sequence>